<gene>
    <name evidence="8" type="ORF">NBEOAGPD_4371</name>
</gene>
<evidence type="ECO:0000256" key="3">
    <source>
        <dbReference type="ARBA" id="ARBA00022475"/>
    </source>
</evidence>
<evidence type="ECO:0000313" key="8">
    <source>
        <dbReference type="EMBL" id="GJD81126.1"/>
    </source>
</evidence>
<accession>A0AA37HT21</accession>
<dbReference type="Gene3D" id="3.30.240.20">
    <property type="entry name" value="bsu07140 like domains"/>
    <property type="match status" value="1"/>
</dbReference>
<keyword evidence="4" id="KW-0812">Transmembrane</keyword>
<reference evidence="8" key="2">
    <citation type="submission" date="2021-08" db="EMBL/GenBank/DDBJ databases">
        <authorList>
            <person name="Tani A."/>
            <person name="Ola A."/>
            <person name="Ogura Y."/>
            <person name="Katsura K."/>
            <person name="Hayashi T."/>
        </authorList>
    </citation>
    <scope>NUCLEOTIDE SEQUENCE</scope>
    <source>
        <strain evidence="8">NBRC 103626</strain>
    </source>
</reference>
<feature type="domain" description="YetF C-terminal" evidence="7">
    <location>
        <begin position="23"/>
        <end position="89"/>
    </location>
</feature>
<proteinExistence type="inferred from homology"/>
<evidence type="ECO:0000256" key="6">
    <source>
        <dbReference type="ARBA" id="ARBA00023136"/>
    </source>
</evidence>
<keyword evidence="6" id="KW-0472">Membrane</keyword>
<evidence type="ECO:0000259" key="7">
    <source>
        <dbReference type="Pfam" id="PF04239"/>
    </source>
</evidence>
<keyword evidence="9" id="KW-1185">Reference proteome</keyword>
<dbReference type="InterPro" id="IPR007353">
    <property type="entry name" value="DUF421"/>
</dbReference>
<dbReference type="PANTHER" id="PTHR34582:SF6">
    <property type="entry name" value="UPF0702 TRANSMEMBRANE PROTEIN YCAP"/>
    <property type="match status" value="1"/>
</dbReference>
<name>A0AA37HT21_9HYPH</name>
<organism evidence="8 9">
    <name type="scientific">Methylobacterium gregans</name>
    <dbReference type="NCBI Taxonomy" id="374424"/>
    <lineage>
        <taxon>Bacteria</taxon>
        <taxon>Pseudomonadati</taxon>
        <taxon>Pseudomonadota</taxon>
        <taxon>Alphaproteobacteria</taxon>
        <taxon>Hyphomicrobiales</taxon>
        <taxon>Methylobacteriaceae</taxon>
        <taxon>Methylobacterium</taxon>
    </lineage>
</organism>
<evidence type="ECO:0000256" key="4">
    <source>
        <dbReference type="ARBA" id="ARBA00022692"/>
    </source>
</evidence>
<protein>
    <recommendedName>
        <fullName evidence="7">YetF C-terminal domain-containing protein</fullName>
    </recommendedName>
</protein>
<dbReference type="Pfam" id="PF04239">
    <property type="entry name" value="DUF421"/>
    <property type="match status" value="1"/>
</dbReference>
<sequence length="91" mass="9862">MLAAATLAGLHTALTHLKRLWPTLGMVTEGNPAVIFSNGEWDDAKLHSKRVDPRDVIAEVKQKGLCELSEVQSAIVEHNGAITIVPHEKAD</sequence>
<comment type="similarity">
    <text evidence="2">Belongs to the UPF0702 family.</text>
</comment>
<evidence type="ECO:0000256" key="2">
    <source>
        <dbReference type="ARBA" id="ARBA00006448"/>
    </source>
</evidence>
<dbReference type="InterPro" id="IPR023090">
    <property type="entry name" value="UPF0702_alpha/beta_dom_sf"/>
</dbReference>
<dbReference type="Proteomes" id="UP001055108">
    <property type="component" value="Unassembled WGS sequence"/>
</dbReference>
<evidence type="ECO:0000313" key="9">
    <source>
        <dbReference type="Proteomes" id="UP001055108"/>
    </source>
</evidence>
<evidence type="ECO:0000256" key="1">
    <source>
        <dbReference type="ARBA" id="ARBA00004651"/>
    </source>
</evidence>
<dbReference type="GO" id="GO:0005886">
    <property type="term" value="C:plasma membrane"/>
    <property type="evidence" value="ECO:0007669"/>
    <property type="project" value="UniProtKB-SubCell"/>
</dbReference>
<dbReference type="AlphaFoldDB" id="A0AA37HT21"/>
<comment type="caution">
    <text evidence="8">The sequence shown here is derived from an EMBL/GenBank/DDBJ whole genome shotgun (WGS) entry which is preliminary data.</text>
</comment>
<reference evidence="8" key="1">
    <citation type="journal article" date="2016" name="Front. Microbiol.">
        <title>Genome Sequence of the Piezophilic, Mesophilic Sulfate-Reducing Bacterium Desulfovibrio indicus J2T.</title>
        <authorList>
            <person name="Cao J."/>
            <person name="Maignien L."/>
            <person name="Shao Z."/>
            <person name="Alain K."/>
            <person name="Jebbar M."/>
        </authorList>
    </citation>
    <scope>NUCLEOTIDE SEQUENCE</scope>
    <source>
        <strain evidence="8">NBRC 103626</strain>
    </source>
</reference>
<dbReference type="PANTHER" id="PTHR34582">
    <property type="entry name" value="UPF0702 TRANSMEMBRANE PROTEIN YCAP"/>
    <property type="match status" value="1"/>
</dbReference>
<dbReference type="EMBL" id="BPQM01000128">
    <property type="protein sequence ID" value="GJD81126.1"/>
    <property type="molecule type" value="Genomic_DNA"/>
</dbReference>
<evidence type="ECO:0000256" key="5">
    <source>
        <dbReference type="ARBA" id="ARBA00022989"/>
    </source>
</evidence>
<keyword evidence="5" id="KW-1133">Transmembrane helix</keyword>
<comment type="subcellular location">
    <subcellularLocation>
        <location evidence="1">Cell membrane</location>
        <topology evidence="1">Multi-pass membrane protein</topology>
    </subcellularLocation>
</comment>
<keyword evidence="3" id="KW-1003">Cell membrane</keyword>